<evidence type="ECO:0000256" key="4">
    <source>
        <dbReference type="ARBA" id="ARBA00022989"/>
    </source>
</evidence>
<keyword evidence="9" id="KW-1185">Reference proteome</keyword>
<evidence type="ECO:0000256" key="1">
    <source>
        <dbReference type="ARBA" id="ARBA00004141"/>
    </source>
</evidence>
<evidence type="ECO:0000256" key="3">
    <source>
        <dbReference type="ARBA" id="ARBA00022692"/>
    </source>
</evidence>
<dbReference type="PANTHER" id="PTHR19139:SF199">
    <property type="entry name" value="MIP17260P"/>
    <property type="match status" value="1"/>
</dbReference>
<dbReference type="Gene3D" id="1.20.1080.10">
    <property type="entry name" value="Glycerol uptake facilitator protein"/>
    <property type="match status" value="1"/>
</dbReference>
<dbReference type="InterPro" id="IPR000425">
    <property type="entry name" value="MIP"/>
</dbReference>
<feature type="transmembrane region" description="Helical" evidence="7">
    <location>
        <begin position="112"/>
        <end position="131"/>
    </location>
</feature>
<dbReference type="AlphaFoldDB" id="A0A2V3IK23"/>
<dbReference type="GO" id="GO:0005886">
    <property type="term" value="C:plasma membrane"/>
    <property type="evidence" value="ECO:0007669"/>
    <property type="project" value="TreeGrafter"/>
</dbReference>
<dbReference type="OrthoDB" id="3222at2759"/>
<dbReference type="PANTHER" id="PTHR19139">
    <property type="entry name" value="AQUAPORIN TRANSPORTER"/>
    <property type="match status" value="1"/>
</dbReference>
<dbReference type="SUPFAM" id="SSF81338">
    <property type="entry name" value="Aquaporin-like"/>
    <property type="match status" value="1"/>
</dbReference>
<evidence type="ECO:0000256" key="2">
    <source>
        <dbReference type="ARBA" id="ARBA00006175"/>
    </source>
</evidence>
<dbReference type="Proteomes" id="UP000247409">
    <property type="component" value="Unassembled WGS sequence"/>
</dbReference>
<protein>
    <submittedName>
        <fullName evidence="8">Putative aquaporin TIP3-2</fullName>
    </submittedName>
</protein>
<keyword evidence="4 7" id="KW-1133">Transmembrane helix</keyword>
<feature type="transmembrane region" description="Helical" evidence="7">
    <location>
        <begin position="77"/>
        <end position="100"/>
    </location>
</feature>
<comment type="similarity">
    <text evidence="2">Belongs to the MIP/aquaporin (TC 1.A.8) family.</text>
</comment>
<feature type="transmembrane region" description="Helical" evidence="7">
    <location>
        <begin position="151"/>
        <end position="173"/>
    </location>
</feature>
<organism evidence="8 9">
    <name type="scientific">Gracilariopsis chorda</name>
    <dbReference type="NCBI Taxonomy" id="448386"/>
    <lineage>
        <taxon>Eukaryota</taxon>
        <taxon>Rhodophyta</taxon>
        <taxon>Florideophyceae</taxon>
        <taxon>Rhodymeniophycidae</taxon>
        <taxon>Gracilariales</taxon>
        <taxon>Gracilariaceae</taxon>
        <taxon>Gracilariopsis</taxon>
    </lineage>
</organism>
<evidence type="ECO:0000313" key="8">
    <source>
        <dbReference type="EMBL" id="PXF42446.1"/>
    </source>
</evidence>
<accession>A0A2V3IK23</accession>
<dbReference type="EMBL" id="NBIV01000163">
    <property type="protein sequence ID" value="PXF42446.1"/>
    <property type="molecule type" value="Genomic_DNA"/>
</dbReference>
<comment type="caution">
    <text evidence="8">The sequence shown here is derived from an EMBL/GenBank/DDBJ whole genome shotgun (WGS) entry which is preliminary data.</text>
</comment>
<dbReference type="InterPro" id="IPR023271">
    <property type="entry name" value="Aquaporin-like"/>
</dbReference>
<sequence>MGMPTDPTERTNLLTRDVENDNETISPPPQSQMPGLASSSAPLDGRVIFAEFLSCLLARYLGVPIEFEGVSGGGVPVVRAFCAEFIPMFIIVMVVFQTAVASEEEGGVGTKIAALYIGLAVLACAGTFDGIFNPARAFGPAVVAGVLDGHWVYWVGPMLGAVVAAFMSEHMFLAPASGRRPQGWLARLLSMGSDAGKTLKNLGVAGLISYGIMNILYYCTVFSVMLLRVGVHSGASGLAQAWLVTWSLSQVTKPLRLLASIALAPFVDRFLKRRKRT</sequence>
<dbReference type="InterPro" id="IPR034294">
    <property type="entry name" value="Aquaporin_transptr"/>
</dbReference>
<comment type="subcellular location">
    <subcellularLocation>
        <location evidence="1">Membrane</location>
        <topology evidence="1">Multi-pass membrane protein</topology>
    </subcellularLocation>
</comment>
<name>A0A2V3IK23_9FLOR</name>
<dbReference type="Pfam" id="PF00230">
    <property type="entry name" value="MIP"/>
    <property type="match status" value="1"/>
</dbReference>
<reference evidence="8 9" key="1">
    <citation type="journal article" date="2018" name="Mol. Biol. Evol.">
        <title>Analysis of the draft genome of the red seaweed Gracilariopsis chorda provides insights into genome size evolution in Rhodophyta.</title>
        <authorList>
            <person name="Lee J."/>
            <person name="Yang E.C."/>
            <person name="Graf L."/>
            <person name="Yang J.H."/>
            <person name="Qiu H."/>
            <person name="Zel Zion U."/>
            <person name="Chan C.X."/>
            <person name="Stephens T.G."/>
            <person name="Weber A.P.M."/>
            <person name="Boo G.H."/>
            <person name="Boo S.M."/>
            <person name="Kim K.M."/>
            <person name="Shin Y."/>
            <person name="Jung M."/>
            <person name="Lee S.J."/>
            <person name="Yim H.S."/>
            <person name="Lee J.H."/>
            <person name="Bhattacharya D."/>
            <person name="Yoon H.S."/>
        </authorList>
    </citation>
    <scope>NUCLEOTIDE SEQUENCE [LARGE SCALE GENOMIC DNA]</scope>
    <source>
        <strain evidence="8 9">SKKU-2015</strain>
        <tissue evidence="8">Whole body</tissue>
    </source>
</reference>
<dbReference type="STRING" id="448386.A0A2V3IK23"/>
<evidence type="ECO:0000313" key="9">
    <source>
        <dbReference type="Proteomes" id="UP000247409"/>
    </source>
</evidence>
<feature type="transmembrane region" description="Helical" evidence="7">
    <location>
        <begin position="215"/>
        <end position="235"/>
    </location>
</feature>
<gene>
    <name evidence="8" type="ORF">BWQ96_07824</name>
</gene>
<proteinExistence type="inferred from homology"/>
<evidence type="ECO:0000256" key="6">
    <source>
        <dbReference type="SAM" id="MobiDB-lite"/>
    </source>
</evidence>
<feature type="region of interest" description="Disordered" evidence="6">
    <location>
        <begin position="1"/>
        <end position="38"/>
    </location>
</feature>
<evidence type="ECO:0000256" key="5">
    <source>
        <dbReference type="ARBA" id="ARBA00023136"/>
    </source>
</evidence>
<dbReference type="GO" id="GO:0015250">
    <property type="term" value="F:water channel activity"/>
    <property type="evidence" value="ECO:0007669"/>
    <property type="project" value="TreeGrafter"/>
</dbReference>
<keyword evidence="5 7" id="KW-0472">Membrane</keyword>
<keyword evidence="3 7" id="KW-0812">Transmembrane</keyword>
<evidence type="ECO:0000256" key="7">
    <source>
        <dbReference type="SAM" id="Phobius"/>
    </source>
</evidence>